<keyword evidence="3" id="KW-1185">Reference proteome</keyword>
<feature type="region of interest" description="Disordered" evidence="1">
    <location>
        <begin position="57"/>
        <end position="92"/>
    </location>
</feature>
<evidence type="ECO:0000256" key="1">
    <source>
        <dbReference type="SAM" id="MobiDB-lite"/>
    </source>
</evidence>
<name>A0ABQ9YTC0_9CRUS</name>
<evidence type="ECO:0000313" key="3">
    <source>
        <dbReference type="Proteomes" id="UP001234178"/>
    </source>
</evidence>
<proteinExistence type="predicted"/>
<sequence length="130" mass="13717">MASCDQSDEMAVPARASPSHGSTAAAQTSGYTSYFSVNGTDPDPNADVAGLNECSVLNSLPPRPSSHGHRQSAVALHQSSDGSPKSGEDNRTLQTVGNLSWGFYNWEELYVAGILRASKFSVAVDRQQSA</sequence>
<evidence type="ECO:0000313" key="2">
    <source>
        <dbReference type="EMBL" id="KAK4003700.1"/>
    </source>
</evidence>
<protein>
    <submittedName>
        <fullName evidence="2">Uncharacterized protein</fullName>
    </submittedName>
</protein>
<gene>
    <name evidence="2" type="ORF">OUZ56_005455</name>
</gene>
<accession>A0ABQ9YTC0</accession>
<dbReference type="EMBL" id="JAOYFB010000001">
    <property type="protein sequence ID" value="KAK4003700.1"/>
    <property type="molecule type" value="Genomic_DNA"/>
</dbReference>
<organism evidence="2 3">
    <name type="scientific">Daphnia magna</name>
    <dbReference type="NCBI Taxonomy" id="35525"/>
    <lineage>
        <taxon>Eukaryota</taxon>
        <taxon>Metazoa</taxon>
        <taxon>Ecdysozoa</taxon>
        <taxon>Arthropoda</taxon>
        <taxon>Crustacea</taxon>
        <taxon>Branchiopoda</taxon>
        <taxon>Diplostraca</taxon>
        <taxon>Cladocera</taxon>
        <taxon>Anomopoda</taxon>
        <taxon>Daphniidae</taxon>
        <taxon>Daphnia</taxon>
    </lineage>
</organism>
<reference evidence="2 3" key="1">
    <citation type="journal article" date="2023" name="Nucleic Acids Res.">
        <title>The hologenome of Daphnia magna reveals possible DNA methylation and microbiome-mediated evolution of the host genome.</title>
        <authorList>
            <person name="Chaturvedi A."/>
            <person name="Li X."/>
            <person name="Dhandapani V."/>
            <person name="Marshall H."/>
            <person name="Kissane S."/>
            <person name="Cuenca-Cambronero M."/>
            <person name="Asole G."/>
            <person name="Calvet F."/>
            <person name="Ruiz-Romero M."/>
            <person name="Marangio P."/>
            <person name="Guigo R."/>
            <person name="Rago D."/>
            <person name="Mirbahai L."/>
            <person name="Eastwood N."/>
            <person name="Colbourne J.K."/>
            <person name="Zhou J."/>
            <person name="Mallon E."/>
            <person name="Orsini L."/>
        </authorList>
    </citation>
    <scope>NUCLEOTIDE SEQUENCE [LARGE SCALE GENOMIC DNA]</scope>
    <source>
        <strain evidence="2">LRV0_1</strain>
    </source>
</reference>
<feature type="region of interest" description="Disordered" evidence="1">
    <location>
        <begin position="1"/>
        <end position="26"/>
    </location>
</feature>
<dbReference type="Proteomes" id="UP001234178">
    <property type="component" value="Unassembled WGS sequence"/>
</dbReference>
<comment type="caution">
    <text evidence="2">The sequence shown here is derived from an EMBL/GenBank/DDBJ whole genome shotgun (WGS) entry which is preliminary data.</text>
</comment>